<keyword evidence="3" id="KW-1185">Reference proteome</keyword>
<gene>
    <name evidence="2" type="ORF">JCGZ_06365</name>
</gene>
<organism evidence="2 3">
    <name type="scientific">Jatropha curcas</name>
    <name type="common">Barbados nut</name>
    <dbReference type="NCBI Taxonomy" id="180498"/>
    <lineage>
        <taxon>Eukaryota</taxon>
        <taxon>Viridiplantae</taxon>
        <taxon>Streptophyta</taxon>
        <taxon>Embryophyta</taxon>
        <taxon>Tracheophyta</taxon>
        <taxon>Spermatophyta</taxon>
        <taxon>Magnoliopsida</taxon>
        <taxon>eudicotyledons</taxon>
        <taxon>Gunneridae</taxon>
        <taxon>Pentapetalae</taxon>
        <taxon>rosids</taxon>
        <taxon>fabids</taxon>
        <taxon>Malpighiales</taxon>
        <taxon>Euphorbiaceae</taxon>
        <taxon>Crotonoideae</taxon>
        <taxon>Jatropheae</taxon>
        <taxon>Jatropha</taxon>
    </lineage>
</organism>
<name>A0A067KS91_JATCU</name>
<dbReference type="Proteomes" id="UP000027138">
    <property type="component" value="Unassembled WGS sequence"/>
</dbReference>
<evidence type="ECO:0000313" key="3">
    <source>
        <dbReference type="Proteomes" id="UP000027138"/>
    </source>
</evidence>
<evidence type="ECO:0000313" key="2">
    <source>
        <dbReference type="EMBL" id="KDP37858.1"/>
    </source>
</evidence>
<proteinExistence type="predicted"/>
<feature type="region of interest" description="Disordered" evidence="1">
    <location>
        <begin position="61"/>
        <end position="82"/>
    </location>
</feature>
<reference evidence="2 3" key="1">
    <citation type="journal article" date="2014" name="PLoS ONE">
        <title>Global Analysis of Gene Expression Profiles in Physic Nut (Jatropha curcas L.) Seedlings Exposed to Salt Stress.</title>
        <authorList>
            <person name="Zhang L."/>
            <person name="Zhang C."/>
            <person name="Wu P."/>
            <person name="Chen Y."/>
            <person name="Li M."/>
            <person name="Jiang H."/>
            <person name="Wu G."/>
        </authorList>
    </citation>
    <scope>NUCLEOTIDE SEQUENCE [LARGE SCALE GENOMIC DNA]</scope>
    <source>
        <strain evidence="3">cv. GZQX0401</strain>
        <tissue evidence="2">Young leaves</tissue>
    </source>
</reference>
<protein>
    <submittedName>
        <fullName evidence="2">Uncharacterized protein</fullName>
    </submittedName>
</protein>
<feature type="compositionally biased region" description="Low complexity" evidence="1">
    <location>
        <begin position="63"/>
        <end position="73"/>
    </location>
</feature>
<sequence length="185" mass="20079">MTSPSYSSDEDFLRSLGISLDEVDLMADADTHASMTGIFVQVWNRHPGQRLIRTSPIPEFAPVSSVNQSSSSDSELDSDSVEMADNTKNEIGFSEAQIRTIAQIVAAALAQDRAQNHNTPPSGSQPVAEERPIPEPVSDNQASVGNTVPIENDVLKQLADLKERFDKMAAVKEKNPVSNFQINLG</sequence>
<dbReference type="AlphaFoldDB" id="A0A067KS91"/>
<feature type="region of interest" description="Disordered" evidence="1">
    <location>
        <begin position="113"/>
        <end position="148"/>
    </location>
</feature>
<accession>A0A067KS91</accession>
<dbReference type="EMBL" id="KK914377">
    <property type="protein sequence ID" value="KDP37858.1"/>
    <property type="molecule type" value="Genomic_DNA"/>
</dbReference>
<evidence type="ECO:0000256" key="1">
    <source>
        <dbReference type="SAM" id="MobiDB-lite"/>
    </source>
</evidence>
<feature type="compositionally biased region" description="Polar residues" evidence="1">
    <location>
        <begin position="116"/>
        <end position="125"/>
    </location>
</feature>